<dbReference type="InterPro" id="IPR037066">
    <property type="entry name" value="Plug_dom_sf"/>
</dbReference>
<dbReference type="Pfam" id="PF13715">
    <property type="entry name" value="CarbopepD_reg_2"/>
    <property type="match status" value="1"/>
</dbReference>
<dbReference type="InterPro" id="IPR039426">
    <property type="entry name" value="TonB-dep_rcpt-like"/>
</dbReference>
<dbReference type="SUPFAM" id="SSF49464">
    <property type="entry name" value="Carboxypeptidase regulatory domain-like"/>
    <property type="match status" value="1"/>
</dbReference>
<keyword evidence="5 7" id="KW-0472">Membrane</keyword>
<keyword evidence="6 7" id="KW-0998">Cell outer membrane</keyword>
<dbReference type="SUPFAM" id="SSF56935">
    <property type="entry name" value="Porins"/>
    <property type="match status" value="1"/>
</dbReference>
<dbReference type="RefSeq" id="WP_107583040.1">
    <property type="nucleotide sequence ID" value="NZ_JAERMS010000008.1"/>
</dbReference>
<dbReference type="Gene3D" id="2.60.40.1120">
    <property type="entry name" value="Carboxypeptidase-like, regulatory domain"/>
    <property type="match status" value="1"/>
</dbReference>
<dbReference type="EMBL" id="JAERMS010000008">
    <property type="protein sequence ID" value="MBO1363024.1"/>
    <property type="molecule type" value="Genomic_DNA"/>
</dbReference>
<keyword evidence="2 7" id="KW-0813">Transport</keyword>
<comment type="caution">
    <text evidence="10">The sequence shown here is derived from an EMBL/GenBank/DDBJ whole genome shotgun (WGS) entry which is preliminary data.</text>
</comment>
<dbReference type="InterPro" id="IPR012910">
    <property type="entry name" value="Plug_dom"/>
</dbReference>
<keyword evidence="3 7" id="KW-1134">Transmembrane beta strand</keyword>
<evidence type="ECO:0000256" key="1">
    <source>
        <dbReference type="ARBA" id="ARBA00004571"/>
    </source>
</evidence>
<keyword evidence="8" id="KW-0732">Signal</keyword>
<dbReference type="NCBIfam" id="TIGR04056">
    <property type="entry name" value="OMP_RagA_SusC"/>
    <property type="match status" value="1"/>
</dbReference>
<comment type="subcellular location">
    <subcellularLocation>
        <location evidence="1 7">Cell outer membrane</location>
        <topology evidence="1 7">Multi-pass membrane protein</topology>
    </subcellularLocation>
</comment>
<keyword evidence="4 7" id="KW-0812">Transmembrane</keyword>
<evidence type="ECO:0000256" key="5">
    <source>
        <dbReference type="ARBA" id="ARBA00023136"/>
    </source>
</evidence>
<gene>
    <name evidence="10" type="ORF">JHU38_04400</name>
</gene>
<evidence type="ECO:0000313" key="10">
    <source>
        <dbReference type="EMBL" id="MBO1363024.1"/>
    </source>
</evidence>
<evidence type="ECO:0000256" key="6">
    <source>
        <dbReference type="ARBA" id="ARBA00023237"/>
    </source>
</evidence>
<feature type="chain" id="PRO_5045913419" evidence="8">
    <location>
        <begin position="25"/>
        <end position="1150"/>
    </location>
</feature>
<dbReference type="Proteomes" id="UP000664265">
    <property type="component" value="Unassembled WGS sequence"/>
</dbReference>
<dbReference type="InterPro" id="IPR023997">
    <property type="entry name" value="TonB-dep_OMP_SusC/RagA_CS"/>
</dbReference>
<dbReference type="InterPro" id="IPR023996">
    <property type="entry name" value="TonB-dep_OMP_SusC/RagA"/>
</dbReference>
<evidence type="ECO:0000313" key="11">
    <source>
        <dbReference type="Proteomes" id="UP000664265"/>
    </source>
</evidence>
<evidence type="ECO:0000259" key="9">
    <source>
        <dbReference type="Pfam" id="PF07715"/>
    </source>
</evidence>
<organism evidence="10 11">
    <name type="scientific">Prevotella illustrans</name>
    <dbReference type="NCBI Taxonomy" id="2800387"/>
    <lineage>
        <taxon>Bacteria</taxon>
        <taxon>Pseudomonadati</taxon>
        <taxon>Bacteroidota</taxon>
        <taxon>Bacteroidia</taxon>
        <taxon>Bacteroidales</taxon>
        <taxon>Prevotellaceae</taxon>
        <taxon>Prevotella</taxon>
    </lineage>
</organism>
<dbReference type="NCBIfam" id="TIGR04057">
    <property type="entry name" value="SusC_RagA_signa"/>
    <property type="match status" value="1"/>
</dbReference>
<accession>A0ABS3M4B5</accession>
<dbReference type="PROSITE" id="PS52016">
    <property type="entry name" value="TONB_DEPENDENT_REC_3"/>
    <property type="match status" value="1"/>
</dbReference>
<evidence type="ECO:0000256" key="7">
    <source>
        <dbReference type="PROSITE-ProRule" id="PRU01360"/>
    </source>
</evidence>
<protein>
    <submittedName>
        <fullName evidence="10">SusC/RagA family TonB-linked outer membrane protein</fullName>
    </submittedName>
</protein>
<dbReference type="Pfam" id="PF07715">
    <property type="entry name" value="Plug"/>
    <property type="match status" value="1"/>
</dbReference>
<evidence type="ECO:0000256" key="4">
    <source>
        <dbReference type="ARBA" id="ARBA00022692"/>
    </source>
</evidence>
<feature type="domain" description="TonB-dependent receptor plug" evidence="9">
    <location>
        <begin position="204"/>
        <end position="302"/>
    </location>
</feature>
<reference evidence="10 11" key="1">
    <citation type="submission" date="2021-01" db="EMBL/GenBank/DDBJ databases">
        <title>Prevotella A2931 sp. nov.</title>
        <authorList>
            <person name="Buhl M."/>
            <person name="Oberhettinger P."/>
        </authorList>
    </citation>
    <scope>NUCLEOTIDE SEQUENCE [LARGE SCALE GENOMIC DNA]</scope>
    <source>
        <strain evidence="10 11">A2931</strain>
    </source>
</reference>
<evidence type="ECO:0000256" key="8">
    <source>
        <dbReference type="SAM" id="SignalP"/>
    </source>
</evidence>
<keyword evidence="11" id="KW-1185">Reference proteome</keyword>
<comment type="similarity">
    <text evidence="7">Belongs to the TonB-dependent receptor family.</text>
</comment>
<dbReference type="Gene3D" id="2.170.130.10">
    <property type="entry name" value="TonB-dependent receptor, plug domain"/>
    <property type="match status" value="1"/>
</dbReference>
<name>A0ABS3M4B5_9BACT</name>
<sequence length="1150" mass="129844">MRKTKFLSVILGLILSLIALETNAQGKKISLTLNKVTLPVALRQVEVQSGYYKINYSYDEVSKYTVTTTIKGATAPEAVKTILNGLPFISSVNNEFIQIRKTNQASVSKLPNTVSGRVLDSDGEPLVGVTVKVVGTSNGTVTDVDGNYSLSGVAPNQALSFSYIGKKTLERKAPSSRNVIILHDESNTFSDVIVTGYQTISRERATGSFGTMNSQQLDSKLNANLKNIIEGQIAGVVLDKDGNISIRGISTLIAESNPLVVVDGYPTELSLSDLNPDNIENITVLKDGVAASIYGSRAANGVIVVTTKLEKRGKATLSYKGSFRFETKPNLDYLHQTSTSDFIDAELALYNLSPTSTTYSLANKSVYQSPVNKMLTMHRAGLMTDEEFNSQINALRQINGLKDVEKNMFRTAFTQTHNLRLSGGNEMNRYNLVLNYMNNRSSFINTHDNRLLLDLKNEWSPYKFLKIGITAGINYSRSRSPIANWDLVTGMTQFFRPYERVVDENGNLTKLHSTSYAVDELYKKYSGLKNTDYNPIQEAYDSYNTAQKFSMQFSSFLKFNITSDLSAEVGGNWSRGNIIEKSIYEENSYMMRLSYNNSTSISTPSYHYVPNGDMINEKRYTNENWTLRTQINYTHDFDKHHVSALAGNEIRRITSDNNQYETRLGYNQIAGTYTPINIKDFKTNSYMQDMIYSVIPIAYYVNYGSYGYADRRFVSWYFNGSYEYDNRYLVSGSIREDLTNFFGTDPKYRHKPIWSVGGTWKIKNEAFFNIPWINRMNLRASYGINGNISLTEGPDLILSTGNYSSDTEGISYGIASFPNNQLRWEKTATTNVGFDVDMLDNRLGFTFDYYLKKSTDLLANDATDPTTGALKMNKNVGAIDNNGYELSIHGTPISNKNLKWDVVYNISFNHSKVKKYNVSRLYPTAWAWTSPIHAEGYPMYSLFGYQFAGLNNKGEAMVYAADGAKKLASAVTVDDIHYLGTTVPKTEMSFTNNFTYRDFNLSFMLIGKFGHKYRKDVFHGANYLNRHFPERWQKQGDENHTIYPVLKSWSMDTFYFPFCDVNIGNASYVKLRDVTLTYTVPSNLIYHIRMSDARIYLQARNLFRITASDCDIDPETYENNMTGRMGASSNAGYTVLPMNPEFYIGLSFCF</sequence>
<evidence type="ECO:0000256" key="2">
    <source>
        <dbReference type="ARBA" id="ARBA00022448"/>
    </source>
</evidence>
<dbReference type="InterPro" id="IPR008969">
    <property type="entry name" value="CarboxyPept-like_regulatory"/>
</dbReference>
<evidence type="ECO:0000256" key="3">
    <source>
        <dbReference type="ARBA" id="ARBA00022452"/>
    </source>
</evidence>
<proteinExistence type="inferred from homology"/>
<dbReference type="InterPro" id="IPR036942">
    <property type="entry name" value="Beta-barrel_TonB_sf"/>
</dbReference>
<dbReference type="Gene3D" id="2.40.170.20">
    <property type="entry name" value="TonB-dependent receptor, beta-barrel domain"/>
    <property type="match status" value="1"/>
</dbReference>
<feature type="signal peptide" evidence="8">
    <location>
        <begin position="1"/>
        <end position="24"/>
    </location>
</feature>